<protein>
    <recommendedName>
        <fullName evidence="2">BPL/LPL catalytic domain-containing protein</fullName>
    </recommendedName>
</protein>
<keyword evidence="1" id="KW-0436">Ligase</keyword>
<evidence type="ECO:0000259" key="2">
    <source>
        <dbReference type="PROSITE" id="PS51733"/>
    </source>
</evidence>
<dbReference type="PROSITE" id="PS51733">
    <property type="entry name" value="BPL_LPL_CATALYTIC"/>
    <property type="match status" value="1"/>
</dbReference>
<dbReference type="AlphaFoldDB" id="A0A382I6J5"/>
<dbReference type="InterPro" id="IPR004143">
    <property type="entry name" value="BPL_LPL_catalytic"/>
</dbReference>
<feature type="non-terminal residue" evidence="3">
    <location>
        <position position="144"/>
    </location>
</feature>
<name>A0A382I6J5_9ZZZZ</name>
<dbReference type="GO" id="GO:0005737">
    <property type="term" value="C:cytoplasm"/>
    <property type="evidence" value="ECO:0007669"/>
    <property type="project" value="TreeGrafter"/>
</dbReference>
<gene>
    <name evidence="3" type="ORF">METZ01_LOCUS248124</name>
</gene>
<dbReference type="NCBIfam" id="TIGR00121">
    <property type="entry name" value="birA_ligase"/>
    <property type="match status" value="1"/>
</dbReference>
<reference evidence="3" key="1">
    <citation type="submission" date="2018-05" db="EMBL/GenBank/DDBJ databases">
        <authorList>
            <person name="Lanie J.A."/>
            <person name="Ng W.-L."/>
            <person name="Kazmierczak K.M."/>
            <person name="Andrzejewski T.M."/>
            <person name="Davidsen T.M."/>
            <person name="Wayne K.J."/>
            <person name="Tettelin H."/>
            <person name="Glass J.I."/>
            <person name="Rusch D."/>
            <person name="Podicherti R."/>
            <person name="Tsui H.-C.T."/>
            <person name="Winkler M.E."/>
        </authorList>
    </citation>
    <scope>NUCLEOTIDE SEQUENCE</scope>
</reference>
<accession>A0A382I6J5</accession>
<dbReference type="CDD" id="cd16442">
    <property type="entry name" value="BPL"/>
    <property type="match status" value="1"/>
</dbReference>
<dbReference type="PANTHER" id="PTHR12835">
    <property type="entry name" value="BIOTIN PROTEIN LIGASE"/>
    <property type="match status" value="1"/>
</dbReference>
<dbReference type="SUPFAM" id="SSF55681">
    <property type="entry name" value="Class II aaRS and biotin synthetases"/>
    <property type="match status" value="1"/>
</dbReference>
<dbReference type="Pfam" id="PF03099">
    <property type="entry name" value="BPL_LplA_LipB"/>
    <property type="match status" value="1"/>
</dbReference>
<feature type="domain" description="BPL/LPL catalytic" evidence="2">
    <location>
        <begin position="1"/>
        <end position="144"/>
    </location>
</feature>
<dbReference type="Gene3D" id="3.30.930.10">
    <property type="entry name" value="Bira Bifunctional Protein, Domain 2"/>
    <property type="match status" value="1"/>
</dbReference>
<proteinExistence type="predicted"/>
<dbReference type="GO" id="GO:0004077">
    <property type="term" value="F:biotin--[biotin carboxyl-carrier protein] ligase activity"/>
    <property type="evidence" value="ECO:0007669"/>
    <property type="project" value="InterPro"/>
</dbReference>
<dbReference type="EMBL" id="UINC01065516">
    <property type="protein sequence ID" value="SVB95270.1"/>
    <property type="molecule type" value="Genomic_DNA"/>
</dbReference>
<evidence type="ECO:0000313" key="3">
    <source>
        <dbReference type="EMBL" id="SVB95270.1"/>
    </source>
</evidence>
<evidence type="ECO:0000256" key="1">
    <source>
        <dbReference type="ARBA" id="ARBA00022598"/>
    </source>
</evidence>
<sequence>MPGRFRVALTDYQTAGYGRLGRRWYSPRSSGLIMSLAYTFNGSLTDISTLTLATGVGVAQILQRLGVDDIGLKWPNDIIVRDGKLGGILTEVKSVRGSNRTVILGVGINYDLRSVKAPGKRSAWLDSARDLAGCLEILPSRSTI</sequence>
<organism evidence="3">
    <name type="scientific">marine metagenome</name>
    <dbReference type="NCBI Taxonomy" id="408172"/>
    <lineage>
        <taxon>unclassified sequences</taxon>
        <taxon>metagenomes</taxon>
        <taxon>ecological metagenomes</taxon>
    </lineage>
</organism>
<dbReference type="InterPro" id="IPR004408">
    <property type="entry name" value="Biotin_CoA_COase_ligase"/>
</dbReference>
<dbReference type="InterPro" id="IPR045864">
    <property type="entry name" value="aa-tRNA-synth_II/BPL/LPL"/>
</dbReference>
<dbReference type="PANTHER" id="PTHR12835:SF5">
    <property type="entry name" value="BIOTIN--PROTEIN LIGASE"/>
    <property type="match status" value="1"/>
</dbReference>